<gene>
    <name evidence="2" type="ORF">EWM64_g7003</name>
</gene>
<feature type="region of interest" description="Disordered" evidence="1">
    <location>
        <begin position="247"/>
        <end position="266"/>
    </location>
</feature>
<keyword evidence="3" id="KW-1185">Reference proteome</keyword>
<name>A0A4Y9ZQ23_9AGAM</name>
<feature type="compositionally biased region" description="Polar residues" evidence="1">
    <location>
        <begin position="432"/>
        <end position="444"/>
    </location>
</feature>
<feature type="compositionally biased region" description="Acidic residues" evidence="1">
    <location>
        <begin position="108"/>
        <end position="121"/>
    </location>
</feature>
<dbReference type="EMBL" id="SFCI01001028">
    <property type="protein sequence ID" value="TFY77006.1"/>
    <property type="molecule type" value="Genomic_DNA"/>
</dbReference>
<feature type="region of interest" description="Disordered" evidence="1">
    <location>
        <begin position="427"/>
        <end position="483"/>
    </location>
</feature>
<feature type="region of interest" description="Disordered" evidence="1">
    <location>
        <begin position="503"/>
        <end position="536"/>
    </location>
</feature>
<dbReference type="AlphaFoldDB" id="A0A4Y9ZQ23"/>
<evidence type="ECO:0000313" key="2">
    <source>
        <dbReference type="EMBL" id="TFY77006.1"/>
    </source>
</evidence>
<reference evidence="2 3" key="1">
    <citation type="submission" date="2019-02" db="EMBL/GenBank/DDBJ databases">
        <title>Genome sequencing of the rare red list fungi Hericium alpestre (H. flagellum).</title>
        <authorList>
            <person name="Buettner E."/>
            <person name="Kellner H."/>
        </authorList>
    </citation>
    <scope>NUCLEOTIDE SEQUENCE [LARGE SCALE GENOMIC DNA]</scope>
    <source>
        <strain evidence="2 3">DSM 108284</strain>
    </source>
</reference>
<comment type="caution">
    <text evidence="2">The sequence shown here is derived from an EMBL/GenBank/DDBJ whole genome shotgun (WGS) entry which is preliminary data.</text>
</comment>
<accession>A0A4Y9ZQ23</accession>
<proteinExistence type="predicted"/>
<evidence type="ECO:0000256" key="1">
    <source>
        <dbReference type="SAM" id="MobiDB-lite"/>
    </source>
</evidence>
<protein>
    <submittedName>
        <fullName evidence="2">Uncharacterized protein</fullName>
    </submittedName>
</protein>
<dbReference type="Proteomes" id="UP000298061">
    <property type="component" value="Unassembled WGS sequence"/>
</dbReference>
<organism evidence="2 3">
    <name type="scientific">Hericium alpestre</name>
    <dbReference type="NCBI Taxonomy" id="135208"/>
    <lineage>
        <taxon>Eukaryota</taxon>
        <taxon>Fungi</taxon>
        <taxon>Dikarya</taxon>
        <taxon>Basidiomycota</taxon>
        <taxon>Agaricomycotina</taxon>
        <taxon>Agaricomycetes</taxon>
        <taxon>Russulales</taxon>
        <taxon>Hericiaceae</taxon>
        <taxon>Hericium</taxon>
    </lineage>
</organism>
<feature type="compositionally biased region" description="Basic and acidic residues" evidence="1">
    <location>
        <begin position="639"/>
        <end position="659"/>
    </location>
</feature>
<feature type="region of interest" description="Disordered" evidence="1">
    <location>
        <begin position="108"/>
        <end position="137"/>
    </location>
</feature>
<evidence type="ECO:0000313" key="3">
    <source>
        <dbReference type="Proteomes" id="UP000298061"/>
    </source>
</evidence>
<feature type="region of interest" description="Disordered" evidence="1">
    <location>
        <begin position="639"/>
        <end position="686"/>
    </location>
</feature>
<sequence>MVRRGETKPDTAGFLGCSCQAVSMAVVNGYKVPDKLDEDADYLCGKLGELIDVDELNDGGPQVKREFREDERDEIKPIAHTRGRMPMLMTSIASSDYELTSNAMFVDDGDVGSDSDAELDSADQPQERKSARLLGIKPPSKPGFDLYLTMSDDHSVVRMSVSPTWQARQKRARTCSQSAQSVVEISSDEEEDVETRLSDVVAPAKPQQSKKKVRYGEPADKPGIFVSIFLAATKCSYGCPVEIQIKGSPAPKQKQGGEMLESSPPREVRANSSYSWIAEAHPSLSSSSGQHWTAPPTQPVSLVSQEFQHKQLASIKLAVQDGMLERFRLLKDEISRFFNDEILPVLEGETRQARRQAKKNIAAELSARILALNDGIGQLSARNASRCTCPEQQERPFLPSLSIAKKATRGSSVVDIKPAVARRQPIADASLQRPSPSSCISANDQPAARFTPSPATPIGSSKNAKTKVESKPTVQAGHLRPTGLQMLPESKAPLDDVHMPFTHSDSVVRKAQGRTPSRKTTESASSSKPTEDVDQKNGDIKNINILSSMNFGAEHGEVVAAINVNMASDLRRWSELDEQAHRLIIDTDLRRKGISTFRYVKLLTARFGDKTGGSSEEVRGKMMCKPHCTGNLKCKEKEQVDAVDPFHDDAQKPDQDEGKPSQSQSVEPGLHQDKSVRAATTVPAGM</sequence>